<comment type="caution">
    <text evidence="15">The sequence shown here is derived from an EMBL/GenBank/DDBJ whole genome shotgun (WGS) entry which is preliminary data.</text>
</comment>
<feature type="binding site" evidence="11">
    <location>
        <position position="281"/>
    </location>
    <ligand>
        <name>UTP</name>
        <dbReference type="ChEBI" id="CHEBI:46398"/>
    </ligand>
</feature>
<dbReference type="CDD" id="cd01746">
    <property type="entry name" value="GATase1_CTP_Synthase"/>
    <property type="match status" value="1"/>
</dbReference>
<dbReference type="InterPro" id="IPR017926">
    <property type="entry name" value="GATASE"/>
</dbReference>
<feature type="binding site" evidence="11">
    <location>
        <position position="131"/>
    </location>
    <ligand>
        <name>Mg(2+)</name>
        <dbReference type="ChEBI" id="CHEBI:18420"/>
    </ligand>
</feature>
<dbReference type="NCBIfam" id="NF003792">
    <property type="entry name" value="PRK05380.1"/>
    <property type="match status" value="1"/>
</dbReference>
<evidence type="ECO:0000256" key="11">
    <source>
        <dbReference type="HAMAP-Rule" id="MF_01227"/>
    </source>
</evidence>
<keyword evidence="8 11" id="KW-0315">Glutamine amidotransferase</keyword>
<dbReference type="SUPFAM" id="SSF52317">
    <property type="entry name" value="Class I glutamine amidotransferase-like"/>
    <property type="match status" value="1"/>
</dbReference>
<dbReference type="GO" id="GO:0046872">
    <property type="term" value="F:metal ion binding"/>
    <property type="evidence" value="ECO:0007669"/>
    <property type="project" value="UniProtKB-KW"/>
</dbReference>
<dbReference type="GO" id="GO:0042802">
    <property type="term" value="F:identical protein binding"/>
    <property type="evidence" value="ECO:0007669"/>
    <property type="project" value="TreeGrafter"/>
</dbReference>
<feature type="binding site" evidence="11">
    <location>
        <position position="199"/>
    </location>
    <ligand>
        <name>Mg(2+)</name>
        <dbReference type="ChEBI" id="CHEBI:18420"/>
    </ligand>
</feature>
<feature type="region of interest" description="Amidoligase domain" evidence="11">
    <location>
        <begin position="1"/>
        <end position="324"/>
    </location>
</feature>
<dbReference type="FunFam" id="3.40.50.300:FF:000009">
    <property type="entry name" value="CTP synthase"/>
    <property type="match status" value="1"/>
</dbReference>
<evidence type="ECO:0000259" key="14">
    <source>
        <dbReference type="Pfam" id="PF06418"/>
    </source>
</evidence>
<evidence type="ECO:0000256" key="12">
    <source>
        <dbReference type="SAM" id="MobiDB-lite"/>
    </source>
</evidence>
<comment type="similarity">
    <text evidence="2 11">Belongs to the CTP synthase family.</text>
</comment>
<evidence type="ECO:0000256" key="10">
    <source>
        <dbReference type="ARBA" id="ARBA00047781"/>
    </source>
</evidence>
<comment type="pathway">
    <text evidence="1 11">Pyrimidine metabolism; CTP biosynthesis via de novo pathway; CTP from UDP: step 2/2.</text>
</comment>
<keyword evidence="16" id="KW-1185">Reference proteome</keyword>
<protein>
    <recommendedName>
        <fullName evidence="11">CTP synthase</fullName>
        <ecNumber evidence="11">6.3.4.2</ecNumber>
    </recommendedName>
    <alternativeName>
        <fullName evidence="11">Cytidine 5'-triphosphate synthase</fullName>
    </alternativeName>
    <alternativeName>
        <fullName evidence="11">Cytidine triphosphate synthetase</fullName>
        <shortName evidence="11">CTP synthetase</shortName>
        <shortName evidence="11">CTPS</shortName>
    </alternativeName>
    <alternativeName>
        <fullName evidence="11">UTP--ammonia ligase</fullName>
    </alternativeName>
</protein>
<evidence type="ECO:0000256" key="1">
    <source>
        <dbReference type="ARBA" id="ARBA00005171"/>
    </source>
</evidence>
<feature type="binding site" evidence="11">
    <location>
        <begin position="439"/>
        <end position="442"/>
    </location>
    <ligand>
        <name>L-glutamine</name>
        <dbReference type="ChEBI" id="CHEBI:58359"/>
    </ligand>
</feature>
<dbReference type="STRING" id="29540.C481_15580"/>
<feature type="binding site" evidence="11">
    <location>
        <position position="462"/>
    </location>
    <ligand>
        <name>L-glutamine</name>
        <dbReference type="ChEBI" id="CHEBI:58359"/>
    </ligand>
</feature>
<dbReference type="NCBIfam" id="TIGR00337">
    <property type="entry name" value="PyrG"/>
    <property type="match status" value="1"/>
</dbReference>
<evidence type="ECO:0000256" key="8">
    <source>
        <dbReference type="ARBA" id="ARBA00022962"/>
    </source>
</evidence>
<gene>
    <name evidence="11 15" type="primary">pyrG</name>
    <name evidence="15" type="ORF">C481_15580</name>
</gene>
<keyword evidence="5 11" id="KW-0547">Nucleotide-binding</keyword>
<dbReference type="Pfam" id="PF00117">
    <property type="entry name" value="GATase"/>
    <property type="match status" value="1"/>
</dbReference>
<dbReference type="GO" id="GO:0097268">
    <property type="term" value="C:cytoophidium"/>
    <property type="evidence" value="ECO:0007669"/>
    <property type="project" value="UniProtKB-ARBA"/>
</dbReference>
<feature type="binding site" evidence="11">
    <location>
        <begin position="206"/>
        <end position="208"/>
    </location>
    <ligand>
        <name>CTP</name>
        <dbReference type="ChEBI" id="CHEBI:37563"/>
        <note>allosteric inhibitor</note>
    </ligand>
</feature>
<dbReference type="GO" id="GO:0019856">
    <property type="term" value="P:pyrimidine nucleobase biosynthetic process"/>
    <property type="evidence" value="ECO:0007669"/>
    <property type="project" value="TreeGrafter"/>
</dbReference>
<dbReference type="UniPathway" id="UPA00159">
    <property type="reaction ID" value="UER00277"/>
</dbReference>
<keyword evidence="4 11" id="KW-0479">Metal-binding</keyword>
<dbReference type="Pfam" id="PF06418">
    <property type="entry name" value="CTP_synth_N"/>
    <property type="match status" value="1"/>
</dbReference>
<comment type="catalytic activity">
    <reaction evidence="10 11">
        <text>UTP + L-glutamine + ATP + H2O = CTP + L-glutamate + ADP + phosphate + 2 H(+)</text>
        <dbReference type="Rhea" id="RHEA:26426"/>
        <dbReference type="ChEBI" id="CHEBI:15377"/>
        <dbReference type="ChEBI" id="CHEBI:15378"/>
        <dbReference type="ChEBI" id="CHEBI:29985"/>
        <dbReference type="ChEBI" id="CHEBI:30616"/>
        <dbReference type="ChEBI" id="CHEBI:37563"/>
        <dbReference type="ChEBI" id="CHEBI:43474"/>
        <dbReference type="ChEBI" id="CHEBI:46398"/>
        <dbReference type="ChEBI" id="CHEBI:58359"/>
        <dbReference type="ChEBI" id="CHEBI:456216"/>
        <dbReference type="EC" id="6.3.4.2"/>
    </reaction>
</comment>
<evidence type="ECO:0000256" key="3">
    <source>
        <dbReference type="ARBA" id="ARBA00022598"/>
    </source>
</evidence>
<comment type="catalytic activity">
    <reaction evidence="11">
        <text>L-glutamine + H2O = L-glutamate + NH4(+)</text>
        <dbReference type="Rhea" id="RHEA:15889"/>
        <dbReference type="ChEBI" id="CHEBI:15377"/>
        <dbReference type="ChEBI" id="CHEBI:28938"/>
        <dbReference type="ChEBI" id="CHEBI:29985"/>
        <dbReference type="ChEBI" id="CHEBI:58359"/>
    </reaction>
</comment>
<dbReference type="GO" id="GO:0003883">
    <property type="term" value="F:CTP synthase activity"/>
    <property type="evidence" value="ECO:0007669"/>
    <property type="project" value="UniProtKB-UniRule"/>
</dbReference>
<evidence type="ECO:0000313" key="16">
    <source>
        <dbReference type="Proteomes" id="UP000011554"/>
    </source>
</evidence>
<dbReference type="GO" id="GO:0005524">
    <property type="term" value="F:ATP binding"/>
    <property type="evidence" value="ECO:0007669"/>
    <property type="project" value="UniProtKB-KW"/>
</dbReference>
<dbReference type="eggNOG" id="arCOG00063">
    <property type="taxonomic scope" value="Archaea"/>
</dbReference>
<dbReference type="InterPro" id="IPR027417">
    <property type="entry name" value="P-loop_NTPase"/>
</dbReference>
<evidence type="ECO:0000259" key="13">
    <source>
        <dbReference type="Pfam" id="PF00117"/>
    </source>
</evidence>
<dbReference type="SUPFAM" id="SSF52540">
    <property type="entry name" value="P-loop containing nucleoside triphosphate hydrolases"/>
    <property type="match status" value="1"/>
</dbReference>
<dbReference type="AlphaFoldDB" id="M0AKN7"/>
<feature type="domain" description="Glutamine amidotransferase" evidence="13">
    <location>
        <begin position="361"/>
        <end position="581"/>
    </location>
</feature>
<dbReference type="GO" id="GO:0044210">
    <property type="term" value="P:'de novo' CTP biosynthetic process"/>
    <property type="evidence" value="ECO:0007669"/>
    <property type="project" value="UniProtKB-UniRule"/>
</dbReference>
<accession>M0AKN7</accession>
<dbReference type="PROSITE" id="PS51273">
    <property type="entry name" value="GATASE_TYPE_1"/>
    <property type="match status" value="1"/>
</dbReference>
<comment type="function">
    <text evidence="11">Catalyzes the ATP-dependent amination of UTP to CTP with either L-glutamine or ammonia as the source of nitrogen. Regulates intracellular CTP levels through interactions with the four ribonucleotide triphosphates.</text>
</comment>
<dbReference type="CDD" id="cd03113">
    <property type="entry name" value="CTPS_N"/>
    <property type="match status" value="1"/>
</dbReference>
<feature type="binding site" evidence="11">
    <location>
        <begin position="74"/>
        <end position="79"/>
    </location>
    <ligand>
        <name>ATP</name>
        <dbReference type="ChEBI" id="CHEBI:30616"/>
    </ligand>
</feature>
<evidence type="ECO:0000256" key="9">
    <source>
        <dbReference type="ARBA" id="ARBA00022975"/>
    </source>
</evidence>
<comment type="caution">
    <text evidence="11">Lacks conserved residue(s) required for the propagation of feature annotation.</text>
</comment>
<comment type="activity regulation">
    <text evidence="11">Allosterically activated by GTP, when glutamine is the substrate; GTP has no effect on the reaction when ammonia is the substrate. The allosteric effector GTP functions by stabilizing the protein conformation that binds the tetrahedral intermediate(s) formed during glutamine hydrolysis. Inhibited by the product CTP, via allosteric rather than competitive inhibition.</text>
</comment>
<dbReference type="EC" id="6.3.4.2" evidence="11"/>
<reference evidence="15 16" key="1">
    <citation type="journal article" date="2014" name="PLoS Genet.">
        <title>Phylogenetically driven sequencing of extremely halophilic archaea reveals strategies for static and dynamic osmo-response.</title>
        <authorList>
            <person name="Becker E.A."/>
            <person name="Seitzer P.M."/>
            <person name="Tritt A."/>
            <person name="Larsen D."/>
            <person name="Krusor M."/>
            <person name="Yao A.I."/>
            <person name="Wu D."/>
            <person name="Madern D."/>
            <person name="Eisen J.A."/>
            <person name="Darling A.E."/>
            <person name="Facciotti M.T."/>
        </authorList>
    </citation>
    <scope>NUCLEOTIDE SEQUENCE [LARGE SCALE GENOMIC DNA]</scope>
    <source>
        <strain evidence="15 16">DSM 12278</strain>
    </source>
</reference>
<feature type="binding site" evidence="11">
    <location>
        <begin position="245"/>
        <end position="250"/>
    </location>
    <ligand>
        <name>CTP</name>
        <dbReference type="ChEBI" id="CHEBI:37563"/>
        <note>allosteric inhibitor</note>
    </ligand>
</feature>
<feature type="compositionally biased region" description="Acidic residues" evidence="12">
    <location>
        <begin position="596"/>
        <end position="610"/>
    </location>
</feature>
<feature type="binding site" evidence="11">
    <location>
        <position position="519"/>
    </location>
    <ligand>
        <name>L-glutamine</name>
        <dbReference type="ChEBI" id="CHEBI:58359"/>
    </ligand>
</feature>
<dbReference type="Gene3D" id="3.40.50.880">
    <property type="match status" value="1"/>
</dbReference>
<evidence type="ECO:0000256" key="4">
    <source>
        <dbReference type="ARBA" id="ARBA00022723"/>
    </source>
</evidence>
<evidence type="ECO:0000256" key="7">
    <source>
        <dbReference type="ARBA" id="ARBA00022842"/>
    </source>
</evidence>
<comment type="catalytic activity">
    <reaction evidence="11">
        <text>UTP + NH4(+) + ATP = CTP + ADP + phosphate + 2 H(+)</text>
        <dbReference type="Rhea" id="RHEA:16597"/>
        <dbReference type="ChEBI" id="CHEBI:15378"/>
        <dbReference type="ChEBI" id="CHEBI:28938"/>
        <dbReference type="ChEBI" id="CHEBI:30616"/>
        <dbReference type="ChEBI" id="CHEBI:37563"/>
        <dbReference type="ChEBI" id="CHEBI:43474"/>
        <dbReference type="ChEBI" id="CHEBI:46398"/>
        <dbReference type="ChEBI" id="CHEBI:456216"/>
    </reaction>
</comment>
<feature type="binding site" evidence="11">
    <location>
        <position position="131"/>
    </location>
    <ligand>
        <name>ATP</name>
        <dbReference type="ChEBI" id="CHEBI:30616"/>
    </ligand>
</feature>
<feature type="binding site" evidence="11">
    <location>
        <begin position="245"/>
        <end position="250"/>
    </location>
    <ligand>
        <name>UTP</name>
        <dbReference type="ChEBI" id="CHEBI:46398"/>
    </ligand>
</feature>
<dbReference type="FunFam" id="3.40.50.880:FF:000002">
    <property type="entry name" value="CTP synthase"/>
    <property type="match status" value="1"/>
</dbReference>
<evidence type="ECO:0000256" key="6">
    <source>
        <dbReference type="ARBA" id="ARBA00022840"/>
    </source>
</evidence>
<feature type="active site" description="Nucleophile; for glutamine hydrolysis" evidence="11">
    <location>
        <position position="438"/>
    </location>
</feature>
<comment type="miscellaneous">
    <text evidence="11">CTPSs have evolved a hybrid strategy for distinguishing between UTP and CTP. The overlapping regions of the product feedback inhibitory and substrate sites recognize a common feature in both compounds, the triphosphate moiety. To differentiate isosteric substrate and product pyrimidine rings, an additional pocket far from the expected kinase/ligase catalytic site, specifically recognizes the cytosine and ribose portions of the product inhibitor.</text>
</comment>
<keyword evidence="3 11" id="KW-0436">Ligase</keyword>
<feature type="active site" evidence="11">
    <location>
        <position position="564"/>
    </location>
</feature>
<feature type="binding site" evidence="11">
    <location>
        <position position="299"/>
    </location>
    <ligand>
        <name>ATP</name>
        <dbReference type="ChEBI" id="CHEBI:30616"/>
    </ligand>
</feature>
<name>M0AKN7_NATA1</name>
<evidence type="ECO:0000256" key="2">
    <source>
        <dbReference type="ARBA" id="ARBA00007533"/>
    </source>
</evidence>
<keyword evidence="9 11" id="KW-0665">Pyrimidine biosynthesis</keyword>
<dbReference type="PATRIC" id="fig|29540.5.peg.3177"/>
<proteinExistence type="inferred from homology"/>
<keyword evidence="6 11" id="KW-0067">ATP-binding</keyword>
<evidence type="ECO:0000313" key="15">
    <source>
        <dbReference type="EMBL" id="ELY99285.1"/>
    </source>
</evidence>
<evidence type="ECO:0000256" key="5">
    <source>
        <dbReference type="ARBA" id="ARBA00022741"/>
    </source>
</evidence>
<dbReference type="Proteomes" id="UP000011554">
    <property type="component" value="Unassembled WGS sequence"/>
</dbReference>
<sequence>MQAVDQSREGKRAVIVESDRGRYRRMVATVVSDPLRNRFQPLTRTLGMPTEPDTHYDPSLGNKFIFVTGGVMSGLGKGITAASTGRLLKNAGFDVTAVKIDPYLNVDAGTMNPYQHGEVYVLEDGGEVDLDLGNYERFLDVDMTSDHNITTGKTYKHVIEKERAGDYLGKTVQIIPHITDDIKRRIREAAAGHDVCIVEVGGTVGDIEGMPYLEALRQFAHEEDEEDILFTHVTLVPYSKNGEQKTKPTQHSVKEVRSIGLQPDVIVGRCEDKLDPETKEKIALFCDIPTDAVFSNPDVEDVYHVPLMVEDEGLDQYVLERFGLADEALPEGERANEWRDIVTTEKSGTVDIALVGKYDLEDAYMSIHESLKHAGFELGVDVNVHWVHADGMADGYDDQLEDVDGVIVPGGFGMRGTEGKIEAVRYARENDVPFLGLCLGFQMAVVEYARNVLGLEDAHSAEMDEDTPNPVIDILPEQYEVEDMGGTMRLGEHTTVIEPETLAYDLYGDTSCSERHRHRYEVNPEYFEQFAAEPLTFSGTAGNRMEILELEGHPYFLGTQFHPEYTSRPGQPSPPFLGLVEAVTDGSTTSATDAATETDGETDTETEVTH</sequence>
<feature type="binding site" evidence="11">
    <location>
        <position position="73"/>
    </location>
    <ligand>
        <name>CTP</name>
        <dbReference type="ChEBI" id="CHEBI:37563"/>
        <note>allosteric inhibitor</note>
    </ligand>
</feature>
<feature type="binding site" evidence="11">
    <location>
        <position position="411"/>
    </location>
    <ligand>
        <name>L-glutamine</name>
        <dbReference type="ChEBI" id="CHEBI:58359"/>
    </ligand>
</feature>
<dbReference type="HAMAP" id="MF_01227">
    <property type="entry name" value="PyrG"/>
    <property type="match status" value="1"/>
</dbReference>
<dbReference type="Gene3D" id="3.40.50.300">
    <property type="entry name" value="P-loop containing nucleotide triphosphate hydrolases"/>
    <property type="match status" value="1"/>
</dbReference>
<feature type="active site" evidence="11">
    <location>
        <position position="562"/>
    </location>
</feature>
<feature type="binding site" evidence="11">
    <location>
        <position position="281"/>
    </location>
    <ligand>
        <name>CTP</name>
        <dbReference type="ChEBI" id="CHEBI:37563"/>
        <note>allosteric inhibitor</note>
    </ligand>
</feature>
<dbReference type="EMBL" id="AOIO01000034">
    <property type="protein sequence ID" value="ELY99285.1"/>
    <property type="molecule type" value="Genomic_DNA"/>
</dbReference>
<feature type="domain" description="CTP synthase N-terminal" evidence="14">
    <location>
        <begin position="63"/>
        <end position="324"/>
    </location>
</feature>
<feature type="region of interest" description="Disordered" evidence="12">
    <location>
        <begin position="587"/>
        <end position="610"/>
    </location>
</feature>
<feature type="binding site" evidence="11">
    <location>
        <position position="114"/>
    </location>
    <ligand>
        <name>L-glutamine</name>
        <dbReference type="ChEBI" id="CHEBI:58359"/>
    </ligand>
</feature>
<dbReference type="InterPro" id="IPR004468">
    <property type="entry name" value="CTP_synthase"/>
</dbReference>
<comment type="subunit">
    <text evidence="11">Homotetramer.</text>
</comment>
<dbReference type="PANTHER" id="PTHR11550">
    <property type="entry name" value="CTP SYNTHASE"/>
    <property type="match status" value="1"/>
</dbReference>
<dbReference type="PANTHER" id="PTHR11550:SF0">
    <property type="entry name" value="CTP SYNTHASE-RELATED"/>
    <property type="match status" value="1"/>
</dbReference>
<feature type="binding site" evidence="11">
    <location>
        <position position="73"/>
    </location>
    <ligand>
        <name>UTP</name>
        <dbReference type="ChEBI" id="CHEBI:46398"/>
    </ligand>
</feature>
<dbReference type="InterPro" id="IPR017456">
    <property type="entry name" value="CTP_synthase_N"/>
</dbReference>
<dbReference type="InterPro" id="IPR029062">
    <property type="entry name" value="Class_I_gatase-like"/>
</dbReference>
<organism evidence="15 16">
    <name type="scientific">Natrialba asiatica (strain ATCC 700177 / DSM 12278 / JCM 9576 / FERM P-10747 / NBRC 102637 / 172P1)</name>
    <dbReference type="NCBI Taxonomy" id="29540"/>
    <lineage>
        <taxon>Archaea</taxon>
        <taxon>Methanobacteriati</taxon>
        <taxon>Methanobacteriota</taxon>
        <taxon>Stenosarchaea group</taxon>
        <taxon>Halobacteria</taxon>
        <taxon>Halobacteriales</taxon>
        <taxon>Natrialbaceae</taxon>
        <taxon>Natrialba</taxon>
    </lineage>
</organism>
<dbReference type="GO" id="GO:0004359">
    <property type="term" value="F:glutaminase activity"/>
    <property type="evidence" value="ECO:0007669"/>
    <property type="project" value="RHEA"/>
</dbReference>
<dbReference type="InterPro" id="IPR033828">
    <property type="entry name" value="GATase1_CTP_Synthase"/>
</dbReference>
<keyword evidence="7 11" id="KW-0460">Magnesium</keyword>